<dbReference type="PANTHER" id="PTHR42957:SF1">
    <property type="entry name" value="HELICASE MJ1565-RELATED"/>
    <property type="match status" value="1"/>
</dbReference>
<dbReference type="AlphaFoldDB" id="A0A6M6E348"/>
<dbReference type="Gene3D" id="3.40.50.300">
    <property type="entry name" value="P-loop containing nucleotide triphosphate hydrolases"/>
    <property type="match status" value="2"/>
</dbReference>
<geneLocation type="plasmid" evidence="3">
    <name>pfdu301c</name>
</geneLocation>
<name>A0A6M6E348_PRIMG</name>
<dbReference type="EMBL" id="CP045275">
    <property type="protein sequence ID" value="QJX81240.1"/>
    <property type="molecule type" value="Genomic_DNA"/>
</dbReference>
<evidence type="ECO:0000313" key="3">
    <source>
        <dbReference type="Proteomes" id="UP000501076"/>
    </source>
</evidence>
<gene>
    <name evidence="2" type="ORF">FDZ14_34615</name>
</gene>
<evidence type="ECO:0000256" key="1">
    <source>
        <dbReference type="SAM" id="Coils"/>
    </source>
</evidence>
<dbReference type="Proteomes" id="UP000501076">
    <property type="component" value="Plasmid pFDU301C"/>
</dbReference>
<protein>
    <submittedName>
        <fullName evidence="2">Type IV secretion system protein VirB4</fullName>
    </submittedName>
</protein>
<keyword evidence="1" id="KW-0175">Coiled coil</keyword>
<organism evidence="2 3">
    <name type="scientific">Priestia megaterium</name>
    <name type="common">Bacillus megaterium</name>
    <dbReference type="NCBI Taxonomy" id="1404"/>
    <lineage>
        <taxon>Bacteria</taxon>
        <taxon>Bacillati</taxon>
        <taxon>Bacillota</taxon>
        <taxon>Bacilli</taxon>
        <taxon>Bacillales</taxon>
        <taxon>Bacillaceae</taxon>
        <taxon>Priestia</taxon>
    </lineage>
</organism>
<dbReference type="SUPFAM" id="SSF52540">
    <property type="entry name" value="P-loop containing nucleoside triphosphate hydrolases"/>
    <property type="match status" value="1"/>
</dbReference>
<dbReference type="InterPro" id="IPR008571">
    <property type="entry name" value="HerA-like"/>
</dbReference>
<dbReference type="InterPro" id="IPR027417">
    <property type="entry name" value="P-loop_NTPase"/>
</dbReference>
<reference evidence="2 3" key="1">
    <citation type="submission" date="2019-10" db="EMBL/GenBank/DDBJ databases">
        <title>Complete genome sequences for adaption low water activity.</title>
        <authorList>
            <person name="Zhao L."/>
            <person name="Zhong J."/>
        </authorList>
    </citation>
    <scope>NUCLEOTIDE SEQUENCE [LARGE SCALE GENOMIC DNA]</scope>
    <source>
        <strain evidence="2 3">FDU301</strain>
        <plasmid evidence="3">pfdu301c</plasmid>
    </source>
</reference>
<keyword evidence="2" id="KW-0614">Plasmid</keyword>
<feature type="coiled-coil region" evidence="1">
    <location>
        <begin position="91"/>
        <end position="118"/>
    </location>
</feature>
<sequence>MITLPFRKKEKTPQEIKQKKGYNPYFVAQIQPQGGVSFKENLVRNGDGYSTCIHIYEYPTNVNDFWLEPIMNMPNAITTLDVVSDERKQVVEAINKNMSEQNARHVNAKENIDRMDAQEQYLDMKELYRQVINGEVIKRIHLRIYIAEKTIPDLEKRLKEVIHHLETHNFRGSIFLNEQEYEWESLVTHFDIQKKYPNKRKGKEIPALTLAGGFPFHFTHLDDPYGTYQGTTRTGGSVIFDLFHKDEKRKSYNAVLMGLMGSGKSTFLKKVTTDNAIKGYKVRGFDIVGEFESLVRELGGKQTALDGSEGQINPLQVFKTHKVERSSFTQHLSKLTVFYRFIAPEARDDELKEYEKLLRKLYIQKELWSDEKGVENQITGLPSEAYPIFSDFLKLIRKELYEDIETRRHHVHLGEYRKHRLELIELNIENIVENYGHLFDGISTIEDFNDEQVVFFSIRHLSKLKNEIAQAQLFNVMSLLWDEMLQNGQPQLEAYTKGELPFEDAIRYLIVIDEAHRIVNTKKGSEHALDFLTEFSREARKYFAGLIYASHLITDFVPEGSEQTAIEKIKTLFDLTQYKFIMNQDDNNLDTIQRVFKTGITDSELAEIPRLPVGDVLLCIKSVKNILFHIEIDEEEKVLYGGGA</sequence>
<proteinExistence type="predicted"/>
<dbReference type="RefSeq" id="WP_171779218.1">
    <property type="nucleotide sequence ID" value="NZ_CP045275.1"/>
</dbReference>
<evidence type="ECO:0000313" key="2">
    <source>
        <dbReference type="EMBL" id="QJX81240.1"/>
    </source>
</evidence>
<dbReference type="PANTHER" id="PTHR42957">
    <property type="entry name" value="HELICASE MJ1565-RELATED"/>
    <property type="match status" value="1"/>
</dbReference>
<accession>A0A6M6E348</accession>